<dbReference type="GO" id="GO:0007635">
    <property type="term" value="P:chemosensory behavior"/>
    <property type="evidence" value="ECO:0000318"/>
    <property type="project" value="GO_Central"/>
</dbReference>
<keyword evidence="9" id="KW-1185">Reference proteome</keyword>
<dbReference type="OrthoDB" id="6333318at2759"/>
<comment type="subcellular location">
    <subcellularLocation>
        <location evidence="1">Cell membrane</location>
        <topology evidence="1">Multi-pass membrane protein</topology>
    </subcellularLocation>
</comment>
<dbReference type="KEGG" id="dpx:DAPPUDRAFT_346858"/>
<dbReference type="HOGENOM" id="CLU_058520_0_0_1"/>
<protein>
    <recommendedName>
        <fullName evidence="10">Gustatory receptor</fullName>
    </recommendedName>
</protein>
<dbReference type="PANTHER" id="PTHR21143">
    <property type="entry name" value="INVERTEBRATE GUSTATORY RECEPTOR"/>
    <property type="match status" value="1"/>
</dbReference>
<feature type="transmembrane region" description="Helical" evidence="7">
    <location>
        <begin position="103"/>
        <end position="121"/>
    </location>
</feature>
<keyword evidence="4 7" id="KW-1133">Transmembrane helix</keyword>
<dbReference type="Proteomes" id="UP000000305">
    <property type="component" value="Unassembled WGS sequence"/>
</dbReference>
<reference evidence="8 9" key="1">
    <citation type="journal article" date="2011" name="Science">
        <title>The ecoresponsive genome of Daphnia pulex.</title>
        <authorList>
            <person name="Colbourne J.K."/>
            <person name="Pfrender M.E."/>
            <person name="Gilbert D."/>
            <person name="Thomas W.K."/>
            <person name="Tucker A."/>
            <person name="Oakley T.H."/>
            <person name="Tokishita S."/>
            <person name="Aerts A."/>
            <person name="Arnold G.J."/>
            <person name="Basu M.K."/>
            <person name="Bauer D.J."/>
            <person name="Caceres C.E."/>
            <person name="Carmel L."/>
            <person name="Casola C."/>
            <person name="Choi J.H."/>
            <person name="Detter J.C."/>
            <person name="Dong Q."/>
            <person name="Dusheyko S."/>
            <person name="Eads B.D."/>
            <person name="Frohlich T."/>
            <person name="Geiler-Samerotte K.A."/>
            <person name="Gerlach D."/>
            <person name="Hatcher P."/>
            <person name="Jogdeo S."/>
            <person name="Krijgsveld J."/>
            <person name="Kriventseva E.V."/>
            <person name="Kultz D."/>
            <person name="Laforsch C."/>
            <person name="Lindquist E."/>
            <person name="Lopez J."/>
            <person name="Manak J.R."/>
            <person name="Muller J."/>
            <person name="Pangilinan J."/>
            <person name="Patwardhan R.P."/>
            <person name="Pitluck S."/>
            <person name="Pritham E.J."/>
            <person name="Rechtsteiner A."/>
            <person name="Rho M."/>
            <person name="Rogozin I.B."/>
            <person name="Sakarya O."/>
            <person name="Salamov A."/>
            <person name="Schaack S."/>
            <person name="Shapiro H."/>
            <person name="Shiga Y."/>
            <person name="Skalitzky C."/>
            <person name="Smith Z."/>
            <person name="Souvorov A."/>
            <person name="Sung W."/>
            <person name="Tang Z."/>
            <person name="Tsuchiya D."/>
            <person name="Tu H."/>
            <person name="Vos H."/>
            <person name="Wang M."/>
            <person name="Wolf Y.I."/>
            <person name="Yamagata H."/>
            <person name="Yamada T."/>
            <person name="Ye Y."/>
            <person name="Shaw J.R."/>
            <person name="Andrews J."/>
            <person name="Crease T.J."/>
            <person name="Tang H."/>
            <person name="Lucas S.M."/>
            <person name="Robertson H.M."/>
            <person name="Bork P."/>
            <person name="Koonin E.V."/>
            <person name="Zdobnov E.M."/>
            <person name="Grigoriev I.V."/>
            <person name="Lynch M."/>
            <person name="Boore J.L."/>
        </authorList>
    </citation>
    <scope>NUCLEOTIDE SEQUENCE [LARGE SCALE GENOMIC DNA]</scope>
</reference>
<dbReference type="InterPro" id="IPR013604">
    <property type="entry name" value="7TM_chemorcpt"/>
</dbReference>
<dbReference type="FunCoup" id="E9FXF4">
    <property type="interactions" value="3"/>
</dbReference>
<evidence type="ECO:0008006" key="10">
    <source>
        <dbReference type="Google" id="ProtNLM"/>
    </source>
</evidence>
<evidence type="ECO:0000313" key="9">
    <source>
        <dbReference type="Proteomes" id="UP000000305"/>
    </source>
</evidence>
<dbReference type="GO" id="GO:0043025">
    <property type="term" value="C:neuronal cell body"/>
    <property type="evidence" value="ECO:0000318"/>
    <property type="project" value="GO_Central"/>
</dbReference>
<dbReference type="GO" id="GO:0030424">
    <property type="term" value="C:axon"/>
    <property type="evidence" value="ECO:0000318"/>
    <property type="project" value="GO_Central"/>
</dbReference>
<feature type="transmembrane region" description="Helical" evidence="7">
    <location>
        <begin position="152"/>
        <end position="171"/>
    </location>
</feature>
<feature type="transmembrane region" description="Helical" evidence="7">
    <location>
        <begin position="49"/>
        <end position="68"/>
    </location>
</feature>
<evidence type="ECO:0000313" key="8">
    <source>
        <dbReference type="EMBL" id="EFX88278.1"/>
    </source>
</evidence>
<keyword evidence="6" id="KW-0675">Receptor</keyword>
<name>E9FXF4_DAPPU</name>
<dbReference type="GO" id="GO:0050909">
    <property type="term" value="P:sensory perception of taste"/>
    <property type="evidence" value="ECO:0007669"/>
    <property type="project" value="InterPro"/>
</dbReference>
<evidence type="ECO:0000256" key="5">
    <source>
        <dbReference type="ARBA" id="ARBA00023136"/>
    </source>
</evidence>
<dbReference type="Pfam" id="PF08395">
    <property type="entry name" value="7tm_7"/>
    <property type="match status" value="1"/>
</dbReference>
<dbReference type="EMBL" id="GL732526">
    <property type="protein sequence ID" value="EFX88278.1"/>
    <property type="molecule type" value="Genomic_DNA"/>
</dbReference>
<organism evidence="8 9">
    <name type="scientific">Daphnia pulex</name>
    <name type="common">Water flea</name>
    <dbReference type="NCBI Taxonomy" id="6669"/>
    <lineage>
        <taxon>Eukaryota</taxon>
        <taxon>Metazoa</taxon>
        <taxon>Ecdysozoa</taxon>
        <taxon>Arthropoda</taxon>
        <taxon>Crustacea</taxon>
        <taxon>Branchiopoda</taxon>
        <taxon>Diplostraca</taxon>
        <taxon>Cladocera</taxon>
        <taxon>Anomopoda</taxon>
        <taxon>Daphniidae</taxon>
        <taxon>Daphnia</taxon>
    </lineage>
</organism>
<dbReference type="InParanoid" id="E9FXF4"/>
<keyword evidence="3 7" id="KW-0812">Transmembrane</keyword>
<sequence>MVVTKVVPVVPVVPPRNNISWCFKPLFLWMRVLGIELDPVSNPYRQITFIYGLIMLLLCQWASINLSANSNIFIVSSPITARSNNDSNISTSTTLGWNLKIDIINNFFLMAIICPAFFYIAHSQRWLRLLDVMKKFDFAYCRLNRGERVRHFVFVGFVPILSEIGIMIYNFKTSIQRVPNASAYQIYLISFAYFAKILPISALVLFGSVVWQSAAFYGEIQQDVERNLSSKLKKENIGKWKRSLTLVDELVDRINECFGLILLVSIAHFFVEFIARSFYIIINCFLRNQLDLINMITMSSRIFLLWYFVCCPAKVQDNSVQVAISLRKVDYVDINLKNEISFLTTDIIQNLPGVSALGYFEVNAQLIPKLIGTTLTYLVILCQFQSSENKD</sequence>
<dbReference type="GO" id="GO:0005886">
    <property type="term" value="C:plasma membrane"/>
    <property type="evidence" value="ECO:0007669"/>
    <property type="project" value="UniProtKB-SubCell"/>
</dbReference>
<keyword evidence="5 7" id="KW-0472">Membrane</keyword>
<gene>
    <name evidence="8" type="primary">DpuGr28</name>
    <name evidence="8" type="ORF">DAPPUDRAFT_346858</name>
</gene>
<feature type="transmembrane region" description="Helical" evidence="7">
    <location>
        <begin position="258"/>
        <end position="280"/>
    </location>
</feature>
<dbReference type="AlphaFoldDB" id="E9FXF4"/>
<dbReference type="GO" id="GO:0030425">
    <property type="term" value="C:dendrite"/>
    <property type="evidence" value="ECO:0000318"/>
    <property type="project" value="GO_Central"/>
</dbReference>
<keyword evidence="2" id="KW-1003">Cell membrane</keyword>
<dbReference type="PANTHER" id="PTHR21143:SF133">
    <property type="entry name" value="GUSTATORY AND PHEROMONE RECEPTOR 32A-RELATED"/>
    <property type="match status" value="1"/>
</dbReference>
<proteinExistence type="predicted"/>
<evidence type="ECO:0000256" key="1">
    <source>
        <dbReference type="ARBA" id="ARBA00004651"/>
    </source>
</evidence>
<dbReference type="GO" id="GO:0008049">
    <property type="term" value="P:male courtship behavior"/>
    <property type="evidence" value="ECO:0000318"/>
    <property type="project" value="GO_Central"/>
</dbReference>
<evidence type="ECO:0000256" key="3">
    <source>
        <dbReference type="ARBA" id="ARBA00022692"/>
    </source>
</evidence>
<evidence type="ECO:0000256" key="2">
    <source>
        <dbReference type="ARBA" id="ARBA00022475"/>
    </source>
</evidence>
<evidence type="ECO:0000256" key="7">
    <source>
        <dbReference type="SAM" id="Phobius"/>
    </source>
</evidence>
<evidence type="ECO:0000256" key="4">
    <source>
        <dbReference type="ARBA" id="ARBA00022989"/>
    </source>
</evidence>
<evidence type="ECO:0000256" key="6">
    <source>
        <dbReference type="ARBA" id="ARBA00023170"/>
    </source>
</evidence>
<accession>E9FXF4</accession>
<feature type="transmembrane region" description="Helical" evidence="7">
    <location>
        <begin position="183"/>
        <end position="206"/>
    </location>
</feature>